<sequence length="403" mass="44495">MDSLRLFVGQVYAGELQRDAVGIRFFYADGYQGAPVFLNWPVACEGLSWETLPPELSCLLPEGMQLEQWRAAPVTDSSEWGLLAAVGADVPGLISVLPSGSESLPLGRTAEGLKSLNRARIQPELDALPYRESELAEFNSAAGFPHSLASSGASASAVYSRKQSAFKLVKLNGSYRLTPESPDTVGQVENQLLTTQLAQDAGLAVASVGRLRTTDGRAVLWAERFDRTGASNSQRLRVESACQLLGKARTAKYEGSLEAIAELIRQYCTNPKIQLMRFFHRVLFGWLSGNRGLHLKKWALLQNGNLIELSPAYGMMNHAITRKDASESALSLAGRRAGWDRDSLLEYLGKEVCGLNLRMIDRVLHQLEAVPWEPRILGSGLSKASQQAYFELLSERWRRLQMR</sequence>
<dbReference type="InterPro" id="IPR017508">
    <property type="entry name" value="HipA_N1"/>
</dbReference>
<evidence type="ECO:0000256" key="1">
    <source>
        <dbReference type="ARBA" id="ARBA00010164"/>
    </source>
</evidence>
<accession>A0ABZ0RNT9</accession>
<dbReference type="Proteomes" id="UP001324993">
    <property type="component" value="Chromosome"/>
</dbReference>
<keyword evidence="2" id="KW-0808">Transferase</keyword>
<proteinExistence type="inferred from homology"/>
<evidence type="ECO:0000313" key="6">
    <source>
        <dbReference type="EMBL" id="WPJ96640.1"/>
    </source>
</evidence>
<dbReference type="InterPro" id="IPR052028">
    <property type="entry name" value="HipA_Ser/Thr_kinase"/>
</dbReference>
<evidence type="ECO:0000259" key="4">
    <source>
        <dbReference type="Pfam" id="PF07804"/>
    </source>
</evidence>
<dbReference type="InterPro" id="IPR012893">
    <property type="entry name" value="HipA-like_C"/>
</dbReference>
<dbReference type="PANTHER" id="PTHR37419">
    <property type="entry name" value="SERINE/THREONINE-PROTEIN KINASE TOXIN HIPA"/>
    <property type="match status" value="1"/>
</dbReference>
<dbReference type="NCBIfam" id="TIGR03071">
    <property type="entry name" value="couple_hipA"/>
    <property type="match status" value="1"/>
</dbReference>
<reference evidence="6 7" key="1">
    <citation type="submission" date="2023-11" db="EMBL/GenBank/DDBJ databases">
        <title>Coraliomargarita sp. nov., isolated from marine algae.</title>
        <authorList>
            <person name="Lee J.K."/>
            <person name="Baek J.H."/>
            <person name="Kim J.M."/>
            <person name="Choi D.G."/>
            <person name="Jeon C.O."/>
        </authorList>
    </citation>
    <scope>NUCLEOTIDE SEQUENCE [LARGE SCALE GENOMIC DNA]</scope>
    <source>
        <strain evidence="6 7">J2-16</strain>
    </source>
</reference>
<protein>
    <submittedName>
        <fullName evidence="6">Type II toxin-antitoxin system HipA family toxin</fullName>
    </submittedName>
</protein>
<evidence type="ECO:0000313" key="7">
    <source>
        <dbReference type="Proteomes" id="UP001324993"/>
    </source>
</evidence>
<name>A0ABZ0RNT9_9BACT</name>
<gene>
    <name evidence="6" type="ORF">SH580_02850</name>
</gene>
<dbReference type="PANTHER" id="PTHR37419:SF1">
    <property type="entry name" value="SERINE_THREONINE-PROTEIN KINASE TOXIN HIPA"/>
    <property type="match status" value="1"/>
</dbReference>
<keyword evidence="3" id="KW-0418">Kinase</keyword>
<evidence type="ECO:0000259" key="5">
    <source>
        <dbReference type="Pfam" id="PF13657"/>
    </source>
</evidence>
<dbReference type="RefSeq" id="WP_319833498.1">
    <property type="nucleotide sequence ID" value="NZ_CP138858.1"/>
</dbReference>
<dbReference type="Pfam" id="PF13657">
    <property type="entry name" value="Couple_hipA"/>
    <property type="match status" value="1"/>
</dbReference>
<evidence type="ECO:0000256" key="3">
    <source>
        <dbReference type="ARBA" id="ARBA00022777"/>
    </source>
</evidence>
<keyword evidence="7" id="KW-1185">Reference proteome</keyword>
<feature type="domain" description="HipA N-terminal subdomain 1" evidence="5">
    <location>
        <begin position="6"/>
        <end position="96"/>
    </location>
</feature>
<evidence type="ECO:0000256" key="2">
    <source>
        <dbReference type="ARBA" id="ARBA00022679"/>
    </source>
</evidence>
<feature type="domain" description="HipA-like C-terminal" evidence="4">
    <location>
        <begin position="167"/>
        <end position="339"/>
    </location>
</feature>
<dbReference type="EMBL" id="CP138858">
    <property type="protein sequence ID" value="WPJ96640.1"/>
    <property type="molecule type" value="Genomic_DNA"/>
</dbReference>
<comment type="similarity">
    <text evidence="1">Belongs to the HipA Ser/Thr kinase family.</text>
</comment>
<organism evidence="6 7">
    <name type="scientific">Coraliomargarita algicola</name>
    <dbReference type="NCBI Taxonomy" id="3092156"/>
    <lineage>
        <taxon>Bacteria</taxon>
        <taxon>Pseudomonadati</taxon>
        <taxon>Verrucomicrobiota</taxon>
        <taxon>Opitutia</taxon>
        <taxon>Puniceicoccales</taxon>
        <taxon>Coraliomargaritaceae</taxon>
        <taxon>Coraliomargarita</taxon>
    </lineage>
</organism>
<dbReference type="Pfam" id="PF07804">
    <property type="entry name" value="HipA_C"/>
    <property type="match status" value="1"/>
</dbReference>